<accession>A0A2U8FVW5</accession>
<evidence type="ECO:0000313" key="2">
    <source>
        <dbReference type="Proteomes" id="UP000244892"/>
    </source>
</evidence>
<reference evidence="1 2" key="1">
    <citation type="submission" date="2018-05" db="EMBL/GenBank/DDBJ databases">
        <title>complete genome sequence of Aquabacterium olei NBRC 110486.</title>
        <authorList>
            <person name="Tang B."/>
            <person name="Chang J."/>
            <person name="Zhang L."/>
            <person name="Yang H."/>
        </authorList>
    </citation>
    <scope>NUCLEOTIDE SEQUENCE [LARGE SCALE GENOMIC DNA]</scope>
    <source>
        <strain evidence="1 2">NBRC 110486</strain>
    </source>
</reference>
<name>A0A2U8FVW5_9BURK</name>
<keyword evidence="2" id="KW-1185">Reference proteome</keyword>
<dbReference type="Proteomes" id="UP000244892">
    <property type="component" value="Chromosome"/>
</dbReference>
<gene>
    <name evidence="1" type="ORF">DEH84_17055</name>
</gene>
<dbReference type="EMBL" id="CP029210">
    <property type="protein sequence ID" value="AWI54938.1"/>
    <property type="molecule type" value="Genomic_DNA"/>
</dbReference>
<dbReference type="AlphaFoldDB" id="A0A2U8FVW5"/>
<protein>
    <submittedName>
        <fullName evidence="1">Uncharacterized protein</fullName>
    </submittedName>
</protein>
<organism evidence="1 2">
    <name type="scientific">Aquabacterium olei</name>
    <dbReference type="NCBI Taxonomy" id="1296669"/>
    <lineage>
        <taxon>Bacteria</taxon>
        <taxon>Pseudomonadati</taxon>
        <taxon>Pseudomonadota</taxon>
        <taxon>Betaproteobacteria</taxon>
        <taxon>Burkholderiales</taxon>
        <taxon>Aquabacterium</taxon>
    </lineage>
</organism>
<evidence type="ECO:0000313" key="1">
    <source>
        <dbReference type="EMBL" id="AWI54938.1"/>
    </source>
</evidence>
<sequence>MRNAVVSAYAVKADGTVDRSKALATDRTDNAGLYELRGLPAGQVVVIEVVADDQTRMDDEATGAVITPVAGFTMRAAAVPEAGGTASVQVTPFSEMAVAIAEKNAGGLKVDTVAAANAQVVLFVGGTDVLKEKPEFDAVTKAPLNAAAVALAAVSKLAERGGLGCSAPTSQLSVPGRATAATAAPVDQADAVKCVVERLAALGTEDATPGDGLGVADELDSARTGIIAQVGYTGTVPPVTSQTTLEPGSVSTDVAGYIRDAKALIGSLRTTGTTLGDKTDNGIAARLRAVGNAFDNLVAPLDRSSWTQIVTSLAATNVLDKGQDPAVFSNITKDGQGRFNLFSLVTDLASEVGTTPVICRFTTDNTFNTAATLPSRFLVCRATYAVVDASLPLPDGVGLSNNKVAFQHHMKFTLSDTGDSVAVQSRLIRQFGTMGGAGFMAGLESDARPLKILGTDNDGTKEFSTATATRTCQRSGGLITSCSAFGITGTMAAGLNVEPGVGFFSRGTHQEITVNFASSVSGTDLTKLATTAEFKVMNGTTSLSTLALKPGSEVIAKTATPGDVYAVSSALVDMAKASAKLIVEGVAEDGATLTGTLNASSFIPDAIGRAVPTAASFQGVVKDKTGAKLFDGTLSAIMPEYLQLNQGNGWSVTLNGTLLTASTNALTLNLTATQEDYDAATGKRTLTLAGTYSENGSTKISLNGTVDELNSDNTTLTFATASGVTFTVKPGDKLIDLVKGSSQVGRYDVDKSLLVYADNSYERF</sequence>
<proteinExistence type="predicted"/>
<dbReference type="KEGG" id="aon:DEH84_17055"/>